<gene>
    <name evidence="9" type="ORF">RI543_000434</name>
</gene>
<name>A0AAN7WQW2_9SACH</name>
<dbReference type="Proteomes" id="UP001306508">
    <property type="component" value="Unassembled WGS sequence"/>
</dbReference>
<dbReference type="SUPFAM" id="SSF111321">
    <property type="entry name" value="AF1104-like"/>
    <property type="match status" value="1"/>
</dbReference>
<dbReference type="PANTHER" id="PTHR12260:SF6">
    <property type="entry name" value="DAMAGE-CONTROL PHOSPHATASE ARMT1"/>
    <property type="match status" value="1"/>
</dbReference>
<evidence type="ECO:0000256" key="2">
    <source>
        <dbReference type="ARBA" id="ARBA00009519"/>
    </source>
</evidence>
<comment type="function">
    <text evidence="7">Metal-dependent phosphatase that shows phosphatase activity against several substrates, including fructose-1-phosphate and fructose-6-phosphate. Its preference for fructose-1-phosphate, a strong glycating agent that causes DNA damage rather than a canonical yeast metabolite, suggests a damage-control function in hexose phosphate metabolism.</text>
</comment>
<dbReference type="InterPro" id="IPR039763">
    <property type="entry name" value="ARMT1"/>
</dbReference>
<organism evidence="9 10">
    <name type="scientific">Arxiozyma heterogenica</name>
    <dbReference type="NCBI Taxonomy" id="278026"/>
    <lineage>
        <taxon>Eukaryota</taxon>
        <taxon>Fungi</taxon>
        <taxon>Dikarya</taxon>
        <taxon>Ascomycota</taxon>
        <taxon>Saccharomycotina</taxon>
        <taxon>Saccharomycetes</taxon>
        <taxon>Saccharomycetales</taxon>
        <taxon>Saccharomycetaceae</taxon>
        <taxon>Arxiozyma</taxon>
    </lineage>
</organism>
<reference evidence="10" key="1">
    <citation type="submission" date="2023-07" db="EMBL/GenBank/DDBJ databases">
        <title>A draft genome of Kazachstania heterogenica Y-27499.</title>
        <authorList>
            <person name="Donic C."/>
            <person name="Kralova J.S."/>
            <person name="Fidel L."/>
            <person name="Ben-Dor S."/>
            <person name="Jung S."/>
        </authorList>
    </citation>
    <scope>NUCLEOTIDE SEQUENCE [LARGE SCALE GENOMIC DNA]</scope>
    <source>
        <strain evidence="10">Y27499</strain>
    </source>
</reference>
<evidence type="ECO:0000256" key="3">
    <source>
        <dbReference type="ARBA" id="ARBA00022723"/>
    </source>
</evidence>
<evidence type="ECO:0000313" key="10">
    <source>
        <dbReference type="Proteomes" id="UP001306508"/>
    </source>
</evidence>
<proteinExistence type="inferred from homology"/>
<evidence type="ECO:0000256" key="4">
    <source>
        <dbReference type="ARBA" id="ARBA00022801"/>
    </source>
</evidence>
<dbReference type="Gene3D" id="1.20.930.60">
    <property type="match status" value="1"/>
</dbReference>
<dbReference type="EC" id="3.1.3.-" evidence="7"/>
<dbReference type="InterPro" id="IPR036075">
    <property type="entry name" value="ARMT-1-like_metal-bd_sf"/>
</dbReference>
<evidence type="ECO:0000256" key="1">
    <source>
        <dbReference type="ARBA" id="ARBA00001326"/>
    </source>
</evidence>
<sequence length="485" mass="55705">MSTSVSNIPARFWTDDKGTFCAYTASVRWPIILQNAVNDLSKELEAIQSNTVSVNNKDLSLKQGEIIKTQLILFREEVINDDLLRPFTQEEVYAVSTLDSFNQHLEANKDKDLRWTHSEWLFTEVYMYRRINCYFALQSEWAKFDIFNLLKQSTFKASFHGVVELALRYKNLLPIWRQNSIRSADQRDWELLEILFKEFIEISLWGNATDLSLLTNATLEDIKSIQGAKAREESESKIVINDTKLAWKTVVDANNNSGSNSKEIRVDFVLDNSGFELYADLMLAGFLLNTNLVDKCIFHGKDIPYMVSDVMIKDFDILIQDLLDRTFFPTGSKDTQESQALDLFANDMIEFKKEGRLSIEADSFWTTGLDYWNLDPSETKYNGSKMHQELLNSTLVIFKGDLNYRKLTGDRTWPRTTPWKTAIGPLARNGLVTLSLRTCKADVQVGLREGVDEELSALWEKEHPGQGSWWCSSGKWAVICYCDGR</sequence>
<accession>A0AAN7WQW2</accession>
<dbReference type="AlphaFoldDB" id="A0AAN7WQW2"/>
<dbReference type="Pfam" id="PF01937">
    <property type="entry name" value="ARMT1-like_dom"/>
    <property type="match status" value="1"/>
</dbReference>
<dbReference type="GO" id="GO:0006974">
    <property type="term" value="P:DNA damage response"/>
    <property type="evidence" value="ECO:0007669"/>
    <property type="project" value="TreeGrafter"/>
</dbReference>
<feature type="domain" description="Damage-control phosphatase ARMT1-like metal-binding" evidence="8">
    <location>
        <begin position="24"/>
        <end position="454"/>
    </location>
</feature>
<dbReference type="GO" id="GO:0005634">
    <property type="term" value="C:nucleus"/>
    <property type="evidence" value="ECO:0007669"/>
    <property type="project" value="TreeGrafter"/>
</dbReference>
<dbReference type="EMBL" id="JAWIZZ010000015">
    <property type="protein sequence ID" value="KAK5782112.1"/>
    <property type="molecule type" value="Genomic_DNA"/>
</dbReference>
<comment type="catalytic activity">
    <reaction evidence="1 7">
        <text>beta-D-fructose 1-phosphate + H2O = D-fructose + phosphate</text>
        <dbReference type="Rhea" id="RHEA:35603"/>
        <dbReference type="ChEBI" id="CHEBI:15377"/>
        <dbReference type="ChEBI" id="CHEBI:37721"/>
        <dbReference type="ChEBI" id="CHEBI:43474"/>
        <dbReference type="ChEBI" id="CHEBI:138881"/>
    </reaction>
</comment>
<evidence type="ECO:0000259" key="8">
    <source>
        <dbReference type="Pfam" id="PF01937"/>
    </source>
</evidence>
<keyword evidence="5 7" id="KW-0464">Manganese</keyword>
<comment type="cofactor">
    <cofactor evidence="7">
        <name>Mn(2+)</name>
        <dbReference type="ChEBI" id="CHEBI:29035"/>
    </cofactor>
    <cofactor evidence="7">
        <name>Ni(2+)</name>
        <dbReference type="ChEBI" id="CHEBI:49786"/>
    </cofactor>
</comment>
<keyword evidence="4 7" id="KW-0378">Hydrolase</keyword>
<evidence type="ECO:0000256" key="6">
    <source>
        <dbReference type="ARBA" id="ARBA00048809"/>
    </source>
</evidence>
<evidence type="ECO:0000256" key="5">
    <source>
        <dbReference type="ARBA" id="ARBA00023211"/>
    </source>
</evidence>
<evidence type="ECO:0000313" key="9">
    <source>
        <dbReference type="EMBL" id="KAK5782112.1"/>
    </source>
</evidence>
<dbReference type="PANTHER" id="PTHR12260">
    <property type="entry name" value="DAMAGE-CONTROL PHOSPHATASE ARMT1"/>
    <property type="match status" value="1"/>
</dbReference>
<keyword evidence="3 7" id="KW-0479">Metal-binding</keyword>
<comment type="caution">
    <text evidence="9">The sequence shown here is derived from an EMBL/GenBank/DDBJ whole genome shotgun (WGS) entry which is preliminary data.</text>
</comment>
<comment type="similarity">
    <text evidence="2 7">Belongs to the damage-control phosphatase family. Sugar phosphate phosphatase III subfamily.</text>
</comment>
<comment type="domain">
    <text evidence="7">Subfamily III proteins have a conserved RTxK motif about 40-50 residues from the C-terminus; the threonine may be replaced by serine or cysteine.</text>
</comment>
<protein>
    <recommendedName>
        <fullName evidence="7">Sugar phosphate phosphatase</fullName>
        <ecNumber evidence="7">3.1.3.-</ecNumber>
    </recommendedName>
</protein>
<dbReference type="GO" id="GO:0016791">
    <property type="term" value="F:phosphatase activity"/>
    <property type="evidence" value="ECO:0007669"/>
    <property type="project" value="TreeGrafter"/>
</dbReference>
<comment type="catalytic activity">
    <reaction evidence="6 7">
        <text>beta-D-fructose 6-phosphate = dihydroxyacetone + D-glyceraldehyde 3-phosphate</text>
        <dbReference type="Rhea" id="RHEA:28002"/>
        <dbReference type="ChEBI" id="CHEBI:16016"/>
        <dbReference type="ChEBI" id="CHEBI:57634"/>
        <dbReference type="ChEBI" id="CHEBI:59776"/>
    </reaction>
</comment>
<dbReference type="GO" id="GO:0046872">
    <property type="term" value="F:metal ion binding"/>
    <property type="evidence" value="ECO:0007669"/>
    <property type="project" value="UniProtKB-UniRule"/>
</dbReference>
<dbReference type="Gene3D" id="3.40.50.10880">
    <property type="entry name" value="Uncharacterised protein PF01937, DUF89, domain 3"/>
    <property type="match status" value="1"/>
</dbReference>
<evidence type="ECO:0000256" key="7">
    <source>
        <dbReference type="RuleBase" id="RU367030"/>
    </source>
</evidence>
<keyword evidence="10" id="KW-1185">Reference proteome</keyword>
<dbReference type="InterPro" id="IPR002791">
    <property type="entry name" value="ARMT1-like_metal-bd"/>
</dbReference>